<gene>
    <name evidence="2" type="ORF">HS088_TW12G01134</name>
</gene>
<evidence type="ECO:0000256" key="1">
    <source>
        <dbReference type="ARBA" id="ARBA00008668"/>
    </source>
</evidence>
<comment type="similarity">
    <text evidence="1">Belongs to the 'GDSL' lipolytic enzyme family.</text>
</comment>
<dbReference type="Proteomes" id="UP000593562">
    <property type="component" value="Unassembled WGS sequence"/>
</dbReference>
<sequence length="71" mass="7644">MACCGYGGPPYNYNIDITCGHSGSQVCNEGSQFINWDGIHYTEAANDIIASKVLSRAYSTPSTAFHSFCSN</sequence>
<evidence type="ECO:0000313" key="2">
    <source>
        <dbReference type="EMBL" id="KAF5739920.1"/>
    </source>
</evidence>
<proteinExistence type="inferred from homology"/>
<dbReference type="PANTHER" id="PTHR22835:SF275">
    <property type="entry name" value="OS01G0331100 PROTEIN"/>
    <property type="match status" value="1"/>
</dbReference>
<accession>A0A7J7D0T5</accession>
<name>A0A7J7D0T5_TRIWF</name>
<dbReference type="Gene3D" id="3.40.50.1110">
    <property type="entry name" value="SGNH hydrolase"/>
    <property type="match status" value="1"/>
</dbReference>
<dbReference type="PANTHER" id="PTHR22835">
    <property type="entry name" value="ZINC FINGER FYVE DOMAIN CONTAINING PROTEIN"/>
    <property type="match status" value="1"/>
</dbReference>
<reference evidence="2 3" key="1">
    <citation type="journal article" date="2020" name="Nat. Commun.">
        <title>Genome of Tripterygium wilfordii and identification of cytochrome P450 involved in triptolide biosynthesis.</title>
        <authorList>
            <person name="Tu L."/>
            <person name="Su P."/>
            <person name="Zhang Z."/>
            <person name="Gao L."/>
            <person name="Wang J."/>
            <person name="Hu T."/>
            <person name="Zhou J."/>
            <person name="Zhang Y."/>
            <person name="Zhao Y."/>
            <person name="Liu Y."/>
            <person name="Song Y."/>
            <person name="Tong Y."/>
            <person name="Lu Y."/>
            <person name="Yang J."/>
            <person name="Xu C."/>
            <person name="Jia M."/>
            <person name="Peters R.J."/>
            <person name="Huang L."/>
            <person name="Gao W."/>
        </authorList>
    </citation>
    <scope>NUCLEOTIDE SEQUENCE [LARGE SCALE GENOMIC DNA]</scope>
    <source>
        <strain evidence="3">cv. XIE 37</strain>
        <tissue evidence="2">Leaf</tissue>
    </source>
</reference>
<dbReference type="EMBL" id="JAAARO010000012">
    <property type="protein sequence ID" value="KAF5739920.1"/>
    <property type="molecule type" value="Genomic_DNA"/>
</dbReference>
<evidence type="ECO:0000313" key="3">
    <source>
        <dbReference type="Proteomes" id="UP000593562"/>
    </source>
</evidence>
<evidence type="ECO:0008006" key="4">
    <source>
        <dbReference type="Google" id="ProtNLM"/>
    </source>
</evidence>
<comment type="caution">
    <text evidence="2">The sequence shown here is derived from an EMBL/GenBank/DDBJ whole genome shotgun (WGS) entry which is preliminary data.</text>
</comment>
<dbReference type="InParanoid" id="A0A7J7D0T5"/>
<protein>
    <recommendedName>
        <fullName evidence="4">GDSL esterase/lipase</fullName>
    </recommendedName>
</protein>
<dbReference type="InterPro" id="IPR036514">
    <property type="entry name" value="SGNH_hydro_sf"/>
</dbReference>
<dbReference type="AlphaFoldDB" id="A0A7J7D0T5"/>
<organism evidence="2 3">
    <name type="scientific">Tripterygium wilfordii</name>
    <name type="common">Thunder God vine</name>
    <dbReference type="NCBI Taxonomy" id="458696"/>
    <lineage>
        <taxon>Eukaryota</taxon>
        <taxon>Viridiplantae</taxon>
        <taxon>Streptophyta</taxon>
        <taxon>Embryophyta</taxon>
        <taxon>Tracheophyta</taxon>
        <taxon>Spermatophyta</taxon>
        <taxon>Magnoliopsida</taxon>
        <taxon>eudicotyledons</taxon>
        <taxon>Gunneridae</taxon>
        <taxon>Pentapetalae</taxon>
        <taxon>rosids</taxon>
        <taxon>fabids</taxon>
        <taxon>Celastrales</taxon>
        <taxon>Celastraceae</taxon>
        <taxon>Tripterygium</taxon>
    </lineage>
</organism>
<keyword evidence="3" id="KW-1185">Reference proteome</keyword>